<feature type="domain" description="D-alanyl-D-alanine carboxypeptidase-like core" evidence="3">
    <location>
        <begin position="372"/>
        <end position="479"/>
    </location>
</feature>
<dbReference type="Gene3D" id="3.30.1380.10">
    <property type="match status" value="1"/>
</dbReference>
<dbReference type="EC" id="3.4.-.-" evidence="4"/>
<evidence type="ECO:0000256" key="1">
    <source>
        <dbReference type="SAM" id="MobiDB-lite"/>
    </source>
</evidence>
<feature type="compositionally biased region" description="Low complexity" evidence="1">
    <location>
        <begin position="1"/>
        <end position="14"/>
    </location>
</feature>
<dbReference type="GO" id="GO:0016787">
    <property type="term" value="F:hydrolase activity"/>
    <property type="evidence" value="ECO:0007669"/>
    <property type="project" value="UniProtKB-KW"/>
</dbReference>
<feature type="transmembrane region" description="Helical" evidence="2">
    <location>
        <begin position="39"/>
        <end position="61"/>
    </location>
</feature>
<dbReference type="PANTHER" id="PTHR34385:SF1">
    <property type="entry name" value="PEPTIDOGLYCAN L-ALANYL-D-GLUTAMATE ENDOPEPTIDASE CWLK"/>
    <property type="match status" value="1"/>
</dbReference>
<dbReference type="InterPro" id="IPR009045">
    <property type="entry name" value="Zn_M74/Hedgehog-like"/>
</dbReference>
<dbReference type="Pfam" id="PF02557">
    <property type="entry name" value="VanY"/>
    <property type="match status" value="1"/>
</dbReference>
<dbReference type="CDD" id="cd14814">
    <property type="entry name" value="Peptidase_M15"/>
    <property type="match status" value="1"/>
</dbReference>
<evidence type="ECO:0000313" key="5">
    <source>
        <dbReference type="Proteomes" id="UP001597479"/>
    </source>
</evidence>
<accession>A0ABW5VYT3</accession>
<dbReference type="InterPro" id="IPR052179">
    <property type="entry name" value="DD-CPase-like"/>
</dbReference>
<keyword evidence="5" id="KW-1185">Reference proteome</keyword>
<feature type="compositionally biased region" description="Low complexity" evidence="1">
    <location>
        <begin position="320"/>
        <end position="343"/>
    </location>
</feature>
<evidence type="ECO:0000259" key="3">
    <source>
        <dbReference type="Pfam" id="PF02557"/>
    </source>
</evidence>
<evidence type="ECO:0000256" key="2">
    <source>
        <dbReference type="SAM" id="Phobius"/>
    </source>
</evidence>
<dbReference type="InterPro" id="IPR003709">
    <property type="entry name" value="VanY-like_core_dom"/>
</dbReference>
<sequence>MLTETPLWPELPTPHQAPSSPRARRAAERRARRGRRTRWVVVAVVLGLGSVSGGAYALGLFDPAPVAAESSSAVVDAQAAADDAATLREQLAVEVKAAQSVLEGPDGQAAPKAERQALDTALDDARRLMTALDGATWSPSGTEQQATALLGQVGTLRADARAAADALREATRLVVESGRQLRLERAMTGLEDARAGLRESVAVGEQAVAESAQSAGVPDLEGLRAALDQAADLDAQAGALLEKAAAAQTAATGTAASAPPQDGAAAQGSAVPELLAQAGKLATALATTTAQVEDATATVLATTPDEAVEVEAEAAEDPADAAAGDPDTGADAGTAGTDTTAGTCPEPDQVWTAENGHLSSSELASIPFSPGHYVRADVVGGLAELNEAYAAEFGVSMTINSSYRTYAQQESLYDPSSKTAAPPGCSNHGTGLAIDIGGGVQAFGSAQYEWLKANAEAYGWVHPPFAEPSGRNPEPWHWQSVQAPNSY</sequence>
<comment type="caution">
    <text evidence="4">The sequence shown here is derived from an EMBL/GenBank/DDBJ whole genome shotgun (WGS) entry which is preliminary data.</text>
</comment>
<dbReference type="PANTHER" id="PTHR34385">
    <property type="entry name" value="D-ALANYL-D-ALANINE CARBOXYPEPTIDASE"/>
    <property type="match status" value="1"/>
</dbReference>
<name>A0ABW5VYT3_9MICO</name>
<keyword evidence="2" id="KW-0812">Transmembrane</keyword>
<dbReference type="Proteomes" id="UP001597479">
    <property type="component" value="Unassembled WGS sequence"/>
</dbReference>
<keyword evidence="2" id="KW-0472">Membrane</keyword>
<organism evidence="4 5">
    <name type="scientific">Promicromonospora vindobonensis</name>
    <dbReference type="NCBI Taxonomy" id="195748"/>
    <lineage>
        <taxon>Bacteria</taxon>
        <taxon>Bacillati</taxon>
        <taxon>Actinomycetota</taxon>
        <taxon>Actinomycetes</taxon>
        <taxon>Micrococcales</taxon>
        <taxon>Promicromonosporaceae</taxon>
        <taxon>Promicromonospora</taxon>
    </lineage>
</organism>
<keyword evidence="2" id="KW-1133">Transmembrane helix</keyword>
<gene>
    <name evidence="4" type="ORF">ACFS27_24110</name>
</gene>
<keyword evidence="4" id="KW-0378">Hydrolase</keyword>
<feature type="region of interest" description="Disordered" evidence="1">
    <location>
        <begin position="310"/>
        <end position="351"/>
    </location>
</feature>
<feature type="compositionally biased region" description="Acidic residues" evidence="1">
    <location>
        <begin position="310"/>
        <end position="319"/>
    </location>
</feature>
<evidence type="ECO:0000313" key="4">
    <source>
        <dbReference type="EMBL" id="MFD2796667.1"/>
    </source>
</evidence>
<dbReference type="EMBL" id="JBHUOG010000002">
    <property type="protein sequence ID" value="MFD2796667.1"/>
    <property type="molecule type" value="Genomic_DNA"/>
</dbReference>
<dbReference type="RefSeq" id="WP_377188651.1">
    <property type="nucleotide sequence ID" value="NZ_JBHUOG010000002.1"/>
</dbReference>
<protein>
    <submittedName>
        <fullName evidence="4">M15 family metallopeptidase</fullName>
        <ecNumber evidence="4">3.4.-.-</ecNumber>
    </submittedName>
</protein>
<feature type="region of interest" description="Disordered" evidence="1">
    <location>
        <begin position="1"/>
        <end position="31"/>
    </location>
</feature>
<proteinExistence type="predicted"/>
<reference evidence="5" key="1">
    <citation type="journal article" date="2019" name="Int. J. Syst. Evol. Microbiol.">
        <title>The Global Catalogue of Microorganisms (GCM) 10K type strain sequencing project: providing services to taxonomists for standard genome sequencing and annotation.</title>
        <authorList>
            <consortium name="The Broad Institute Genomics Platform"/>
            <consortium name="The Broad Institute Genome Sequencing Center for Infectious Disease"/>
            <person name="Wu L."/>
            <person name="Ma J."/>
        </authorList>
    </citation>
    <scope>NUCLEOTIDE SEQUENCE [LARGE SCALE GENOMIC DNA]</scope>
    <source>
        <strain evidence="5">CCM 7044</strain>
    </source>
</reference>
<dbReference type="SUPFAM" id="SSF55166">
    <property type="entry name" value="Hedgehog/DD-peptidase"/>
    <property type="match status" value="1"/>
</dbReference>